<evidence type="ECO:0000313" key="2">
    <source>
        <dbReference type="Proteomes" id="UP000577346"/>
    </source>
</evidence>
<accession>A0A7W2R043</accession>
<proteinExistence type="predicted"/>
<name>A0A7W2R043_9PSED</name>
<dbReference type="AlphaFoldDB" id="A0A7W2R043"/>
<comment type="caution">
    <text evidence="1">The sequence shown here is derived from an EMBL/GenBank/DDBJ whole genome shotgun (WGS) entry which is preliminary data.</text>
</comment>
<dbReference type="EMBL" id="JACGDA010000038">
    <property type="protein sequence ID" value="MBA6149202.1"/>
    <property type="molecule type" value="Genomic_DNA"/>
</dbReference>
<dbReference type="Proteomes" id="UP000577346">
    <property type="component" value="Unassembled WGS sequence"/>
</dbReference>
<organism evidence="1 2">
    <name type="scientific">Pseudomonas juntendi</name>
    <dbReference type="NCBI Taxonomy" id="2666183"/>
    <lineage>
        <taxon>Bacteria</taxon>
        <taxon>Pseudomonadati</taxon>
        <taxon>Pseudomonadota</taxon>
        <taxon>Gammaproteobacteria</taxon>
        <taxon>Pseudomonadales</taxon>
        <taxon>Pseudomonadaceae</taxon>
        <taxon>Pseudomonas</taxon>
    </lineage>
</organism>
<gene>
    <name evidence="1" type="ORF">H4C15_17050</name>
</gene>
<protein>
    <submittedName>
        <fullName evidence="1">Uncharacterized protein</fullName>
    </submittedName>
</protein>
<reference evidence="1 2" key="1">
    <citation type="submission" date="2020-07" db="EMBL/GenBank/DDBJ databases">
        <title>Diversity of carbapenemase encoding genes among Pseudomonas putida group clinical isolates in a tertiary Brazilian hospital.</title>
        <authorList>
            <person name="Alberto-Lei F."/>
            <person name="Nodari C.S."/>
            <person name="Streling A.P."/>
            <person name="Paulino J.T."/>
            <person name="Bessa-Neto F.O."/>
            <person name="Cayo R."/>
            <person name="Gales A.C."/>
        </authorList>
    </citation>
    <scope>NUCLEOTIDE SEQUENCE [LARGE SCALE GENOMIC DNA]</scope>
    <source>
        <strain evidence="1 2">11213</strain>
    </source>
</reference>
<sequence>MEKIFNWFGYYKRKKPARQYKKIRYKDPGTPEENGQRLIELTVQGNEWARDKGEVEYQLVGMFFTIVLLIEHKMINLLVVMDDSIESRMLGEKIEVFKDFLRQYEPEEGESIEEYRLLMQPLNEMKSIRNSMAHDITQPMFGYRSLKQMDSYVKKRRPDLYARFKDCADEKAKCMGLLASFGFIFSVEVAKLRLSIEH</sequence>
<evidence type="ECO:0000313" key="1">
    <source>
        <dbReference type="EMBL" id="MBA6149202.1"/>
    </source>
</evidence>
<dbReference type="RefSeq" id="WP_182336799.1">
    <property type="nucleotide sequence ID" value="NZ_JACGDA010000038.1"/>
</dbReference>